<dbReference type="Proteomes" id="UP000823405">
    <property type="component" value="Unassembled WGS sequence"/>
</dbReference>
<dbReference type="OrthoDB" id="5627at2759"/>
<feature type="compositionally biased region" description="Low complexity" evidence="4">
    <location>
        <begin position="259"/>
        <end position="278"/>
    </location>
</feature>
<dbReference type="AlphaFoldDB" id="A0A9P6URP0"/>
<feature type="region of interest" description="Disordered" evidence="4">
    <location>
        <begin position="1"/>
        <end position="47"/>
    </location>
</feature>
<feature type="region of interest" description="Disordered" evidence="4">
    <location>
        <begin position="222"/>
        <end position="323"/>
    </location>
</feature>
<comment type="subcellular location">
    <subcellularLocation>
        <location evidence="1">Nucleus</location>
    </subcellularLocation>
</comment>
<evidence type="ECO:0000256" key="3">
    <source>
        <dbReference type="ARBA" id="ARBA00023242"/>
    </source>
</evidence>
<dbReference type="Pfam" id="PF07052">
    <property type="entry name" value="Hep_59"/>
    <property type="match status" value="1"/>
</dbReference>
<evidence type="ECO:0000313" key="5">
    <source>
        <dbReference type="EMBL" id="KAG0316319.1"/>
    </source>
</evidence>
<dbReference type="EMBL" id="JAAAIN010000313">
    <property type="protein sequence ID" value="KAG0316319.1"/>
    <property type="molecule type" value="Genomic_DNA"/>
</dbReference>
<keyword evidence="6" id="KW-1185">Reference proteome</keyword>
<dbReference type="InterPro" id="IPR010756">
    <property type="entry name" value="Tls1-like"/>
</dbReference>
<name>A0A9P6URP0_9FUNG</name>
<evidence type="ECO:0000256" key="4">
    <source>
        <dbReference type="SAM" id="MobiDB-lite"/>
    </source>
</evidence>
<proteinExistence type="inferred from homology"/>
<feature type="compositionally biased region" description="Polar residues" evidence="4">
    <location>
        <begin position="158"/>
        <end position="167"/>
    </location>
</feature>
<protein>
    <recommendedName>
        <fullName evidence="7">Hepatocellular carcinoma-associated antigen 59</fullName>
    </recommendedName>
</protein>
<dbReference type="GO" id="GO:0005681">
    <property type="term" value="C:spliceosomal complex"/>
    <property type="evidence" value="ECO:0007669"/>
    <property type="project" value="TreeGrafter"/>
</dbReference>
<organism evidence="5 6">
    <name type="scientific">Linnemannia gamsii</name>
    <dbReference type="NCBI Taxonomy" id="64522"/>
    <lineage>
        <taxon>Eukaryota</taxon>
        <taxon>Fungi</taxon>
        <taxon>Fungi incertae sedis</taxon>
        <taxon>Mucoromycota</taxon>
        <taxon>Mortierellomycotina</taxon>
        <taxon>Mortierellomycetes</taxon>
        <taxon>Mortierellales</taxon>
        <taxon>Mortierellaceae</taxon>
        <taxon>Linnemannia</taxon>
    </lineage>
</organism>
<gene>
    <name evidence="5" type="ORF">BGZ97_007069</name>
</gene>
<feature type="compositionally biased region" description="Basic residues" evidence="4">
    <location>
        <begin position="1"/>
        <end position="12"/>
    </location>
</feature>
<feature type="compositionally biased region" description="Polar residues" evidence="4">
    <location>
        <begin position="230"/>
        <end position="239"/>
    </location>
</feature>
<evidence type="ECO:0000256" key="1">
    <source>
        <dbReference type="ARBA" id="ARBA00004123"/>
    </source>
</evidence>
<comment type="caution">
    <text evidence="5">The sequence shown here is derived from an EMBL/GenBank/DDBJ whole genome shotgun (WGS) entry which is preliminary data.</text>
</comment>
<keyword evidence="3" id="KW-0539">Nucleus</keyword>
<comment type="similarity">
    <text evidence="2">Belongs to the TLS1 family.</text>
</comment>
<feature type="region of interest" description="Disordered" evidence="4">
    <location>
        <begin position="146"/>
        <end position="170"/>
    </location>
</feature>
<dbReference type="PANTHER" id="PTHR13486:SF2">
    <property type="entry name" value="SPLICING FACTOR C9ORF78"/>
    <property type="match status" value="1"/>
</dbReference>
<accession>A0A9P6URP0</accession>
<feature type="compositionally biased region" description="Low complexity" evidence="4">
    <location>
        <begin position="288"/>
        <end position="298"/>
    </location>
</feature>
<sequence>MSTNIKKRNYRKKREDTPEDSPAPGTSTETGAVEDGSTAQEDEPEGLSLDELIELRKYRQRPAGIAAVDLLVGDTTGKKKKKDKIVAADPYKLLSGGGLVDMDDARRNEEGESSTKSGMMNTFTKQTNALDVDKHMMKYIEEEMKKRRGGETGDAVDTNEQSGNYNGDTDILDELGIRKTAPRPEQEGNVQLSTTMLTAIPEVDLGMDARLRNIEETEKAKRKLFEERSTTNITANERFSQPAYIPSDSERISHHRQNNRNNNNNNQNNRNNNYNNNQSGGVPNHRFQNYGNNNNNQGNRGGVGRGMATDDLVMERFKKRTRR</sequence>
<dbReference type="GO" id="GO:0000398">
    <property type="term" value="P:mRNA splicing, via spliceosome"/>
    <property type="evidence" value="ECO:0007669"/>
    <property type="project" value="TreeGrafter"/>
</dbReference>
<evidence type="ECO:0000313" key="6">
    <source>
        <dbReference type="Proteomes" id="UP000823405"/>
    </source>
</evidence>
<reference evidence="5" key="1">
    <citation type="journal article" date="2020" name="Fungal Divers.">
        <title>Resolving the Mortierellaceae phylogeny through synthesis of multi-gene phylogenetics and phylogenomics.</title>
        <authorList>
            <person name="Vandepol N."/>
            <person name="Liber J."/>
            <person name="Desiro A."/>
            <person name="Na H."/>
            <person name="Kennedy M."/>
            <person name="Barry K."/>
            <person name="Grigoriev I.V."/>
            <person name="Miller A.N."/>
            <person name="O'Donnell K."/>
            <person name="Stajich J.E."/>
            <person name="Bonito G."/>
        </authorList>
    </citation>
    <scope>NUCLEOTIDE SEQUENCE</scope>
    <source>
        <strain evidence="5">NVP60</strain>
    </source>
</reference>
<dbReference type="PANTHER" id="PTHR13486">
    <property type="entry name" value="TELOMERE LENGTH AND SILENCING PROTEIN 1 TLS1 FAMILY MEMBER"/>
    <property type="match status" value="1"/>
</dbReference>
<evidence type="ECO:0008006" key="7">
    <source>
        <dbReference type="Google" id="ProtNLM"/>
    </source>
</evidence>
<evidence type="ECO:0000256" key="2">
    <source>
        <dbReference type="ARBA" id="ARBA00007643"/>
    </source>
</evidence>